<dbReference type="Proteomes" id="UP001596481">
    <property type="component" value="Unassembled WGS sequence"/>
</dbReference>
<feature type="compositionally biased region" description="Basic and acidic residues" evidence="1">
    <location>
        <begin position="136"/>
        <end position="145"/>
    </location>
</feature>
<dbReference type="AlphaFoldDB" id="A0ABD5ZC15"/>
<feature type="compositionally biased region" description="Acidic residues" evidence="1">
    <location>
        <begin position="146"/>
        <end position="190"/>
    </location>
</feature>
<proteinExistence type="predicted"/>
<comment type="caution">
    <text evidence="2">The sequence shown here is derived from an EMBL/GenBank/DDBJ whole genome shotgun (WGS) entry which is preliminary data.</text>
</comment>
<dbReference type="EMBL" id="JBHTAA010000001">
    <property type="protein sequence ID" value="MFC7202822.1"/>
    <property type="molecule type" value="Genomic_DNA"/>
</dbReference>
<feature type="region of interest" description="Disordered" evidence="1">
    <location>
        <begin position="136"/>
        <end position="206"/>
    </location>
</feature>
<accession>A0ABD5ZC15</accession>
<evidence type="ECO:0000313" key="3">
    <source>
        <dbReference type="Proteomes" id="UP001596481"/>
    </source>
</evidence>
<gene>
    <name evidence="2" type="ORF">ACFQJC_04795</name>
</gene>
<name>A0ABD5ZC15_9EURY</name>
<organism evidence="2 3">
    <name type="scientific">Haloferax namakaokahaiae</name>
    <dbReference type="NCBI Taxonomy" id="1748331"/>
    <lineage>
        <taxon>Archaea</taxon>
        <taxon>Methanobacteriati</taxon>
        <taxon>Methanobacteriota</taxon>
        <taxon>Stenosarchaea group</taxon>
        <taxon>Halobacteria</taxon>
        <taxon>Halobacteriales</taxon>
        <taxon>Haloferacaceae</taxon>
        <taxon>Haloferax</taxon>
    </lineage>
</organism>
<reference evidence="2 3" key="1">
    <citation type="journal article" date="2019" name="Int. J. Syst. Evol. Microbiol.">
        <title>The Global Catalogue of Microorganisms (GCM) 10K type strain sequencing project: providing services to taxonomists for standard genome sequencing and annotation.</title>
        <authorList>
            <consortium name="The Broad Institute Genomics Platform"/>
            <consortium name="The Broad Institute Genome Sequencing Center for Infectious Disease"/>
            <person name="Wu L."/>
            <person name="Ma J."/>
        </authorList>
    </citation>
    <scope>NUCLEOTIDE SEQUENCE [LARGE SCALE GENOMIC DNA]</scope>
    <source>
        <strain evidence="2 3">DSM 29988</strain>
    </source>
</reference>
<evidence type="ECO:0000256" key="1">
    <source>
        <dbReference type="SAM" id="MobiDB-lite"/>
    </source>
</evidence>
<keyword evidence="3" id="KW-1185">Reference proteome</keyword>
<dbReference type="RefSeq" id="WP_390222111.1">
    <property type="nucleotide sequence ID" value="NZ_JBHTAA010000001.1"/>
</dbReference>
<feature type="compositionally biased region" description="Acidic residues" evidence="1">
    <location>
        <begin position="84"/>
        <end position="113"/>
    </location>
</feature>
<evidence type="ECO:0000313" key="2">
    <source>
        <dbReference type="EMBL" id="MFC7202822.1"/>
    </source>
</evidence>
<feature type="region of interest" description="Disordered" evidence="1">
    <location>
        <begin position="82"/>
        <end position="116"/>
    </location>
</feature>
<sequence>MSTLTRYHEDLVEDGRELQVRVAVDDVEVSVTATVTEDVATIETVNHLEGTTLPRESFEAVAASIDELRTRGFDVDVGALSQLVEDDAPDGDDEGVEADADEDDDEDGSEDDEWCGRCGAGPFTKIGIHHARSHKGLEPVTLDHEPTEDELVGEPEQQDADEDVGDDDQEADAGDEVEASEPDEEPELPEWLERNPTDIVEDSSITRSTSEVIDAIERKDNIMQVHQRLASGSFSVTKELLSELGVTTTGDRDLRDDTELHSRIPILRAVARDVDE</sequence>
<protein>
    <submittedName>
        <fullName evidence="2">Uncharacterized protein</fullName>
    </submittedName>
</protein>